<dbReference type="Proteomes" id="UP000192796">
    <property type="component" value="Unassembled WGS sequence"/>
</dbReference>
<evidence type="ECO:0000313" key="3">
    <source>
        <dbReference type="EMBL" id="OQP57721.1"/>
    </source>
</evidence>
<dbReference type="PANTHER" id="PTHR19328">
    <property type="entry name" value="HEDGEHOG-INTERACTING PROTEIN"/>
    <property type="match status" value="1"/>
</dbReference>
<comment type="caution">
    <text evidence="3">The sequence shown here is derived from an EMBL/GenBank/DDBJ whole genome shotgun (WGS) entry which is preliminary data.</text>
</comment>
<dbReference type="SUPFAM" id="SSF50952">
    <property type="entry name" value="Soluble quinoprotein glucose dehydrogenase"/>
    <property type="match status" value="1"/>
</dbReference>
<dbReference type="STRING" id="1703345.A3860_08810"/>
<feature type="domain" description="Glucose/Sorbosone dehydrogenase" evidence="2">
    <location>
        <begin position="104"/>
        <end position="384"/>
    </location>
</feature>
<dbReference type="Gene3D" id="2.120.10.30">
    <property type="entry name" value="TolB, C-terminal domain"/>
    <property type="match status" value="1"/>
</dbReference>
<feature type="transmembrane region" description="Helical" evidence="1">
    <location>
        <begin position="12"/>
        <end position="30"/>
    </location>
</feature>
<keyword evidence="1" id="KW-0472">Membrane</keyword>
<dbReference type="EMBL" id="LVYD01000113">
    <property type="protein sequence ID" value="OQP57721.1"/>
    <property type="molecule type" value="Genomic_DNA"/>
</dbReference>
<keyword evidence="1" id="KW-1133">Transmembrane helix</keyword>
<evidence type="ECO:0000313" key="4">
    <source>
        <dbReference type="Proteomes" id="UP000192796"/>
    </source>
</evidence>
<dbReference type="RefSeq" id="WP_081155624.1">
    <property type="nucleotide sequence ID" value="NZ_LVYD01000113.1"/>
</dbReference>
<sequence length="461" mass="50691">MRLNPPTSAQHLIVTFIVLTDLLLLSLFILEGCQKNIHEDLNEDGMKLIAEDLVSPIQLVASHYSERLYVVDQIGKVWVIDRTGYKRPTPFLDISSKLVSLDAGYDERGLIGFALHPDFKLNGRFFVYYQLPPRAGGPAPGVSWNNLSRISEFQVLPDLFRADLNSEKVLLEWDDPQPNHNGGSLAFGNDNYLYIAIGDGGGDNDTGPGHADDWYTVNAGGNAQNIEANFLGKILRIDVDNGSPYSIPESNPFVNKPGRDEIFAFGFRNPCRMSFDMEGDHQLIASDAGQVLWEEINVINKGGNYGWNVKEGTHCFSTANNSKVLPSCPTIDDRGKQLLEPVIEINNWQNPLGGQATTIIGGYVYRGSKIPEWQGKYIFGSISQTPSTPNGELFITTPLGGPGTAWSYEKLMLKENSSDLGYYLKGFGQDNNGELYITVSSNAGPGGNTGKVFKLLKSSVK</sequence>
<dbReference type="InterPro" id="IPR012938">
    <property type="entry name" value="Glc/Sorbosone_DH"/>
</dbReference>
<dbReference type="Pfam" id="PF07995">
    <property type="entry name" value="GSDH"/>
    <property type="match status" value="1"/>
</dbReference>
<organism evidence="3 4">
    <name type="scientific">Niastella vici</name>
    <dbReference type="NCBI Taxonomy" id="1703345"/>
    <lineage>
        <taxon>Bacteria</taxon>
        <taxon>Pseudomonadati</taxon>
        <taxon>Bacteroidota</taxon>
        <taxon>Chitinophagia</taxon>
        <taxon>Chitinophagales</taxon>
        <taxon>Chitinophagaceae</taxon>
        <taxon>Niastella</taxon>
    </lineage>
</organism>
<dbReference type="InterPro" id="IPR011042">
    <property type="entry name" value="6-blade_b-propeller_TolB-like"/>
</dbReference>
<dbReference type="InterPro" id="IPR011041">
    <property type="entry name" value="Quinoprot_gluc/sorb_DH_b-prop"/>
</dbReference>
<reference evidence="3 4" key="1">
    <citation type="submission" date="2016-03" db="EMBL/GenBank/DDBJ databases">
        <title>Niastella vici sp. nov., isolated from farmland soil.</title>
        <authorList>
            <person name="Chen L."/>
            <person name="Wang D."/>
            <person name="Yang S."/>
            <person name="Wang G."/>
        </authorList>
    </citation>
    <scope>NUCLEOTIDE SEQUENCE [LARGE SCALE GENOMIC DNA]</scope>
    <source>
        <strain evidence="3 4">DJ57</strain>
    </source>
</reference>
<keyword evidence="1" id="KW-0812">Transmembrane</keyword>
<proteinExistence type="predicted"/>
<evidence type="ECO:0000259" key="2">
    <source>
        <dbReference type="Pfam" id="PF07995"/>
    </source>
</evidence>
<dbReference type="AlphaFoldDB" id="A0A1V9FHI0"/>
<protein>
    <recommendedName>
        <fullName evidence="2">Glucose/Sorbosone dehydrogenase domain-containing protein</fullName>
    </recommendedName>
</protein>
<name>A0A1V9FHI0_9BACT</name>
<evidence type="ECO:0000256" key="1">
    <source>
        <dbReference type="SAM" id="Phobius"/>
    </source>
</evidence>
<dbReference type="OrthoDB" id="9770043at2"/>
<accession>A0A1V9FHI0</accession>
<keyword evidence="4" id="KW-1185">Reference proteome</keyword>
<dbReference type="PANTHER" id="PTHR19328:SF75">
    <property type="entry name" value="ALDOSE SUGAR DEHYDROGENASE YLII"/>
    <property type="match status" value="1"/>
</dbReference>
<gene>
    <name evidence="3" type="ORF">A3860_08810</name>
</gene>